<evidence type="ECO:0000313" key="2">
    <source>
        <dbReference type="EMBL" id="EPE04021.1"/>
    </source>
</evidence>
<dbReference type="HOGENOM" id="CLU_045152_0_0_1"/>
<dbReference type="OMA" id="RWYAIAK"/>
<feature type="compositionally biased region" description="Low complexity" evidence="1">
    <location>
        <begin position="325"/>
        <end position="335"/>
    </location>
</feature>
<feature type="region of interest" description="Disordered" evidence="1">
    <location>
        <begin position="312"/>
        <end position="335"/>
    </location>
</feature>
<dbReference type="OrthoDB" id="3637487at2759"/>
<dbReference type="eggNOG" id="ENOG502SQ71">
    <property type="taxonomic scope" value="Eukaryota"/>
</dbReference>
<keyword evidence="3" id="KW-1185">Reference proteome</keyword>
<evidence type="ECO:0000313" key="3">
    <source>
        <dbReference type="Proteomes" id="UP000016923"/>
    </source>
</evidence>
<protein>
    <submittedName>
        <fullName evidence="2">Uncharacterized protein</fullName>
    </submittedName>
</protein>
<dbReference type="CDD" id="cd09917">
    <property type="entry name" value="F-box_SF"/>
    <property type="match status" value="1"/>
</dbReference>
<organism evidence="2 3">
    <name type="scientific">Ophiostoma piceae (strain UAMH 11346)</name>
    <name type="common">Sap stain fungus</name>
    <dbReference type="NCBI Taxonomy" id="1262450"/>
    <lineage>
        <taxon>Eukaryota</taxon>
        <taxon>Fungi</taxon>
        <taxon>Dikarya</taxon>
        <taxon>Ascomycota</taxon>
        <taxon>Pezizomycotina</taxon>
        <taxon>Sordariomycetes</taxon>
        <taxon>Sordariomycetidae</taxon>
        <taxon>Ophiostomatales</taxon>
        <taxon>Ophiostomataceae</taxon>
        <taxon>Ophiostoma</taxon>
    </lineage>
</organism>
<dbReference type="VEuPathDB" id="FungiDB:F503_04869"/>
<gene>
    <name evidence="2" type="ORF">F503_04869</name>
</gene>
<proteinExistence type="predicted"/>
<reference evidence="2 3" key="1">
    <citation type="journal article" date="2013" name="BMC Genomics">
        <title>The genome and transcriptome of the pine saprophyte Ophiostoma piceae, and a comparison with the bark beetle-associated pine pathogen Grosmannia clavigera.</title>
        <authorList>
            <person name="Haridas S."/>
            <person name="Wang Y."/>
            <person name="Lim L."/>
            <person name="Massoumi Alamouti S."/>
            <person name="Jackman S."/>
            <person name="Docking R."/>
            <person name="Robertson G."/>
            <person name="Birol I."/>
            <person name="Bohlmann J."/>
            <person name="Breuil C."/>
        </authorList>
    </citation>
    <scope>NUCLEOTIDE SEQUENCE [LARGE SCALE GENOMIC DNA]</scope>
    <source>
        <strain evidence="2 3">UAMH 11346</strain>
    </source>
</reference>
<dbReference type="AlphaFoldDB" id="S3BX28"/>
<dbReference type="STRING" id="1262450.S3BX28"/>
<dbReference type="EMBL" id="KE148163">
    <property type="protein sequence ID" value="EPE04021.1"/>
    <property type="molecule type" value="Genomic_DNA"/>
</dbReference>
<dbReference type="Proteomes" id="UP000016923">
    <property type="component" value="Unassembled WGS sequence"/>
</dbReference>
<evidence type="ECO:0000256" key="1">
    <source>
        <dbReference type="SAM" id="MobiDB-lite"/>
    </source>
</evidence>
<accession>S3BX28</accession>
<sequence>MSLLDLPPEILCHIFEDVGATYFKQDIGRLMVSKQWCAVARWGIFRNVTLRARSLHKLLSLHASGSEILAPSLDYLKRLAIKLAGYEGVEAPDRKRFSAALNADLVQLGPLVRNAPRLKSLHVRASRWVHPDDDEHSVSYLSIPAVHALLEVPIHLEVLVLDITTSLSAPPLPSGDSPAPGFHACSVIGSLLPTLRVLHVRMSSICSDVLVPPNADALDSIRLEEVVVNTSLKETDNLGNLSTYHARLCGHRTTTVRLLWEKLYEKAELLAARMQSPKTVRIIKHRLPTFRLISMDVLTGAEMELTDSQAWGADGKVIESPPEPESSISSISDFE</sequence>
<name>S3BX28_OPHP1</name>